<dbReference type="PANTHER" id="PTHR43048:SF6">
    <property type="entry name" value="BLR8189 PROTEIN"/>
    <property type="match status" value="1"/>
</dbReference>
<evidence type="ECO:0000256" key="4">
    <source>
        <dbReference type="ARBA" id="ARBA00022797"/>
    </source>
</evidence>
<dbReference type="InterPro" id="IPR037523">
    <property type="entry name" value="VOC_core"/>
</dbReference>
<gene>
    <name evidence="10" type="ORF">FSW04_24995</name>
</gene>
<dbReference type="AlphaFoldDB" id="A0A5B8UBI4"/>
<dbReference type="InterPro" id="IPR004360">
    <property type="entry name" value="Glyas_Fos-R_dOase_dom"/>
</dbReference>
<keyword evidence="6 8" id="KW-0560">Oxidoreductase</keyword>
<sequence length="158" mass="17307">MTGTDGRISGFFHAGVTVSDMEASLAFYRDALGLEVASDDITGGPSAHRIWGMHTEKVRVVFLRVPGSDALVELFEFYDLERHPASARPCDFGAGHMCLYAEDLEALHAHLVGLGYRSRGTEVVTIDAGPHTGAKAVYMKDPDGYHVELYQRAPRRAQ</sequence>
<dbReference type="InterPro" id="IPR000486">
    <property type="entry name" value="Xdiol_ring_cleave_dOase_1/2"/>
</dbReference>
<dbReference type="EMBL" id="CP042430">
    <property type="protein sequence ID" value="QEC50516.1"/>
    <property type="molecule type" value="Genomic_DNA"/>
</dbReference>
<dbReference type="Proteomes" id="UP000321805">
    <property type="component" value="Chromosome"/>
</dbReference>
<evidence type="ECO:0000256" key="2">
    <source>
        <dbReference type="ARBA" id="ARBA00008784"/>
    </source>
</evidence>
<evidence type="ECO:0000256" key="7">
    <source>
        <dbReference type="ARBA" id="ARBA00023004"/>
    </source>
</evidence>
<proteinExistence type="inferred from homology"/>
<dbReference type="PANTHER" id="PTHR43048">
    <property type="entry name" value="METHYLMALONYL-COA EPIMERASE"/>
    <property type="match status" value="1"/>
</dbReference>
<protein>
    <recommendedName>
        <fullName evidence="9">VOC domain-containing protein</fullName>
    </recommendedName>
</protein>
<evidence type="ECO:0000256" key="8">
    <source>
        <dbReference type="RuleBase" id="RU000683"/>
    </source>
</evidence>
<evidence type="ECO:0000256" key="3">
    <source>
        <dbReference type="ARBA" id="ARBA00022723"/>
    </source>
</evidence>
<dbReference type="GO" id="GO:0004493">
    <property type="term" value="F:methylmalonyl-CoA epimerase activity"/>
    <property type="evidence" value="ECO:0007669"/>
    <property type="project" value="TreeGrafter"/>
</dbReference>
<dbReference type="Gene3D" id="3.10.180.10">
    <property type="entry name" value="2,3-Dihydroxybiphenyl 1,2-Dioxygenase, domain 1"/>
    <property type="match status" value="1"/>
</dbReference>
<keyword evidence="4 8" id="KW-0058">Aromatic hydrocarbons catabolism</keyword>
<dbReference type="Pfam" id="PF00903">
    <property type="entry name" value="Glyoxalase"/>
    <property type="match status" value="1"/>
</dbReference>
<keyword evidence="11" id="KW-1185">Reference proteome</keyword>
<dbReference type="GO" id="GO:0051213">
    <property type="term" value="F:dioxygenase activity"/>
    <property type="evidence" value="ECO:0007669"/>
    <property type="project" value="UniProtKB-KW"/>
</dbReference>
<dbReference type="RefSeq" id="WP_146923227.1">
    <property type="nucleotide sequence ID" value="NZ_CP042430.1"/>
</dbReference>
<dbReference type="InterPro" id="IPR051785">
    <property type="entry name" value="MMCE/EMCE_epimerase"/>
</dbReference>
<accession>A0A5B8UBI4</accession>
<organism evidence="10 11">
    <name type="scientific">Baekduia soli</name>
    <dbReference type="NCBI Taxonomy" id="496014"/>
    <lineage>
        <taxon>Bacteria</taxon>
        <taxon>Bacillati</taxon>
        <taxon>Actinomycetota</taxon>
        <taxon>Thermoleophilia</taxon>
        <taxon>Solirubrobacterales</taxon>
        <taxon>Baekduiaceae</taxon>
        <taxon>Baekduia</taxon>
    </lineage>
</organism>
<keyword evidence="7 8" id="KW-0408">Iron</keyword>
<reference evidence="10 11" key="1">
    <citation type="journal article" date="2018" name="J. Microbiol.">
        <title>Baekduia soli gen. nov., sp. nov., a novel bacterium isolated from the soil of Baekdu Mountain and proposal of a novel family name, Baekduiaceae fam. nov.</title>
        <authorList>
            <person name="An D.S."/>
            <person name="Siddiqi M.Z."/>
            <person name="Kim K.H."/>
            <person name="Yu H.S."/>
            <person name="Im W.T."/>
        </authorList>
    </citation>
    <scope>NUCLEOTIDE SEQUENCE [LARGE SCALE GENOMIC DNA]</scope>
    <source>
        <strain evidence="10 11">BR7-21</strain>
    </source>
</reference>
<keyword evidence="5 8" id="KW-0223">Dioxygenase</keyword>
<dbReference type="SUPFAM" id="SSF54593">
    <property type="entry name" value="Glyoxalase/Bleomycin resistance protein/Dihydroxybiphenyl dioxygenase"/>
    <property type="match status" value="1"/>
</dbReference>
<comment type="cofactor">
    <cofactor evidence="1 8">
        <name>Fe(2+)</name>
        <dbReference type="ChEBI" id="CHEBI:29033"/>
    </cofactor>
</comment>
<dbReference type="PROSITE" id="PS51819">
    <property type="entry name" value="VOC"/>
    <property type="match status" value="1"/>
</dbReference>
<dbReference type="InterPro" id="IPR029068">
    <property type="entry name" value="Glyas_Bleomycin-R_OHBP_Dase"/>
</dbReference>
<dbReference type="GO" id="GO:0046491">
    <property type="term" value="P:L-methylmalonyl-CoA metabolic process"/>
    <property type="evidence" value="ECO:0007669"/>
    <property type="project" value="TreeGrafter"/>
</dbReference>
<dbReference type="GO" id="GO:0008198">
    <property type="term" value="F:ferrous iron binding"/>
    <property type="evidence" value="ECO:0007669"/>
    <property type="project" value="InterPro"/>
</dbReference>
<evidence type="ECO:0000256" key="1">
    <source>
        <dbReference type="ARBA" id="ARBA00001954"/>
    </source>
</evidence>
<evidence type="ECO:0000313" key="10">
    <source>
        <dbReference type="EMBL" id="QEC50516.1"/>
    </source>
</evidence>
<evidence type="ECO:0000313" key="11">
    <source>
        <dbReference type="Proteomes" id="UP000321805"/>
    </source>
</evidence>
<evidence type="ECO:0000256" key="5">
    <source>
        <dbReference type="ARBA" id="ARBA00022964"/>
    </source>
</evidence>
<feature type="domain" description="VOC" evidence="9">
    <location>
        <begin position="10"/>
        <end position="152"/>
    </location>
</feature>
<dbReference type="OrthoDB" id="9798430at2"/>
<keyword evidence="3" id="KW-0479">Metal-binding</keyword>
<evidence type="ECO:0000256" key="6">
    <source>
        <dbReference type="ARBA" id="ARBA00023002"/>
    </source>
</evidence>
<comment type="similarity">
    <text evidence="2 8">Belongs to the extradiol ring-cleavage dioxygenase family.</text>
</comment>
<evidence type="ECO:0000259" key="9">
    <source>
        <dbReference type="PROSITE" id="PS51819"/>
    </source>
</evidence>
<dbReference type="KEGG" id="bsol:FSW04_24995"/>
<dbReference type="PROSITE" id="PS00082">
    <property type="entry name" value="EXTRADIOL_DIOXYGENAS"/>
    <property type="match status" value="1"/>
</dbReference>
<name>A0A5B8UBI4_9ACTN</name>